<dbReference type="OrthoDB" id="80122at2"/>
<sequence length="256" mass="29528">MKKLKLTDEEKELLKGNEEGLKQAFINKAALATAEKYEFSDSEKEEIDYFYNNEKTKYFVAKQIEEKISVDADEVVKIYNENKAQFDAQNVPFTQARDIIQRDLLNQQVATLENEEFNKIIEEMGESVSIAKKEIIFSQGNPDVIRNIVLNKVVEEKAKGTDFEKKEKDALKIIKDNVLANFYVDLEIRKKVQVTHEEIVGIYESEKGKLGNVTPNDAYNQIANGLLNNRAVEERQNVINKLIEEYKIDDLVKENL</sequence>
<dbReference type="KEGG" id="lgo:JCM16774_1059"/>
<accession>A0A510JAB0</accession>
<dbReference type="EMBL" id="AP019822">
    <property type="protein sequence ID" value="BBM36127.1"/>
    <property type="molecule type" value="Genomic_DNA"/>
</dbReference>
<organism evidence="1 2">
    <name type="scientific">Pseudoleptotrichia goodfellowii</name>
    <dbReference type="NCBI Taxonomy" id="157692"/>
    <lineage>
        <taxon>Bacteria</taxon>
        <taxon>Fusobacteriati</taxon>
        <taxon>Fusobacteriota</taxon>
        <taxon>Fusobacteriia</taxon>
        <taxon>Fusobacteriales</taxon>
        <taxon>Leptotrichiaceae</taxon>
        <taxon>Pseudoleptotrichia</taxon>
    </lineage>
</organism>
<protein>
    <submittedName>
        <fullName evidence="1">Uncharacterized protein</fullName>
    </submittedName>
</protein>
<evidence type="ECO:0000313" key="2">
    <source>
        <dbReference type="Proteomes" id="UP000321606"/>
    </source>
</evidence>
<name>A0A510JAB0_9FUSO</name>
<dbReference type="STRING" id="714315.GCA_000516535_01051"/>
<dbReference type="RefSeq" id="WP_006807326.1">
    <property type="nucleotide sequence ID" value="NZ_AP019822.1"/>
</dbReference>
<proteinExistence type="predicted"/>
<evidence type="ECO:0000313" key="1">
    <source>
        <dbReference type="EMBL" id="BBM36127.1"/>
    </source>
</evidence>
<reference evidence="1 2" key="1">
    <citation type="submission" date="2019-07" db="EMBL/GenBank/DDBJ databases">
        <title>Complete Genome Sequence of Leptotrichia goodfellowii Strain JCM 16774.</title>
        <authorList>
            <person name="Watanabe S."/>
            <person name="Cui L."/>
        </authorList>
    </citation>
    <scope>NUCLEOTIDE SEQUENCE [LARGE SCALE GENOMIC DNA]</scope>
    <source>
        <strain evidence="1 2">JCM16774</strain>
    </source>
</reference>
<gene>
    <name evidence="1" type="ORF">JCM16774_1059</name>
</gene>
<dbReference type="AlphaFoldDB" id="A0A510JAB0"/>
<dbReference type="Proteomes" id="UP000321606">
    <property type="component" value="Chromosome"/>
</dbReference>